<proteinExistence type="predicted"/>
<dbReference type="Proteomes" id="UP001221757">
    <property type="component" value="Unassembled WGS sequence"/>
</dbReference>
<evidence type="ECO:0000313" key="3">
    <source>
        <dbReference type="Proteomes" id="UP001221757"/>
    </source>
</evidence>
<name>A0AAD7GPL9_MYCRO</name>
<gene>
    <name evidence="2" type="ORF">B0H17DRAFT_1130006</name>
</gene>
<feature type="region of interest" description="Disordered" evidence="1">
    <location>
        <begin position="59"/>
        <end position="119"/>
    </location>
</feature>
<evidence type="ECO:0000313" key="2">
    <source>
        <dbReference type="EMBL" id="KAJ7698078.1"/>
    </source>
</evidence>
<sequence>MHGLPLLQPAIHPPTNKQTNLVLRTETGIEPVRGAEPRQFARLGAQMIPDSAALRKRLARAPNRPRKEKQEGREMRRSTWLRLCAGPPRQNDEKRRRGERERKEKRSDDTPQTSLSPATLFAAHRDHAVLRRAPPSGSPRALSLPSPGACSAAAYLLPAPPRPRTHIPRLLLHVALFAGVAAERAQYIWIAAQHGRGSAGALACAPKSCRSRAWRRSARNIYESPRSTAVPVRHAWWRAAVARRAIDKATRFPPRTLLLDLASRRDSFSSFIRLPASLSYPAATYGWSNQVLPGELHPELLSKAAVDP</sequence>
<feature type="compositionally biased region" description="Basic and acidic residues" evidence="1">
    <location>
        <begin position="90"/>
        <end position="109"/>
    </location>
</feature>
<keyword evidence="3" id="KW-1185">Reference proteome</keyword>
<accession>A0AAD7GPL9</accession>
<reference evidence="2" key="1">
    <citation type="submission" date="2023-03" db="EMBL/GenBank/DDBJ databases">
        <title>Massive genome expansion in bonnet fungi (Mycena s.s.) driven by repeated elements and novel gene families across ecological guilds.</title>
        <authorList>
            <consortium name="Lawrence Berkeley National Laboratory"/>
            <person name="Harder C.B."/>
            <person name="Miyauchi S."/>
            <person name="Viragh M."/>
            <person name="Kuo A."/>
            <person name="Thoen E."/>
            <person name="Andreopoulos B."/>
            <person name="Lu D."/>
            <person name="Skrede I."/>
            <person name="Drula E."/>
            <person name="Henrissat B."/>
            <person name="Morin E."/>
            <person name="Kohler A."/>
            <person name="Barry K."/>
            <person name="LaButti K."/>
            <person name="Morin E."/>
            <person name="Salamov A."/>
            <person name="Lipzen A."/>
            <person name="Mereny Z."/>
            <person name="Hegedus B."/>
            <person name="Baldrian P."/>
            <person name="Stursova M."/>
            <person name="Weitz H."/>
            <person name="Taylor A."/>
            <person name="Grigoriev I.V."/>
            <person name="Nagy L.G."/>
            <person name="Martin F."/>
            <person name="Kauserud H."/>
        </authorList>
    </citation>
    <scope>NUCLEOTIDE SEQUENCE</scope>
    <source>
        <strain evidence="2">CBHHK067</strain>
    </source>
</reference>
<comment type="caution">
    <text evidence="2">The sequence shown here is derived from an EMBL/GenBank/DDBJ whole genome shotgun (WGS) entry which is preliminary data.</text>
</comment>
<dbReference type="EMBL" id="JARKIE010000027">
    <property type="protein sequence ID" value="KAJ7698078.1"/>
    <property type="molecule type" value="Genomic_DNA"/>
</dbReference>
<organism evidence="2 3">
    <name type="scientific">Mycena rosella</name>
    <name type="common">Pink bonnet</name>
    <name type="synonym">Agaricus rosellus</name>
    <dbReference type="NCBI Taxonomy" id="1033263"/>
    <lineage>
        <taxon>Eukaryota</taxon>
        <taxon>Fungi</taxon>
        <taxon>Dikarya</taxon>
        <taxon>Basidiomycota</taxon>
        <taxon>Agaricomycotina</taxon>
        <taxon>Agaricomycetes</taxon>
        <taxon>Agaricomycetidae</taxon>
        <taxon>Agaricales</taxon>
        <taxon>Marasmiineae</taxon>
        <taxon>Mycenaceae</taxon>
        <taxon>Mycena</taxon>
    </lineage>
</organism>
<dbReference type="AlphaFoldDB" id="A0AAD7GPL9"/>
<protein>
    <submittedName>
        <fullName evidence="2">Uncharacterized protein</fullName>
    </submittedName>
</protein>
<feature type="compositionally biased region" description="Basic and acidic residues" evidence="1">
    <location>
        <begin position="68"/>
        <end position="77"/>
    </location>
</feature>
<evidence type="ECO:0000256" key="1">
    <source>
        <dbReference type="SAM" id="MobiDB-lite"/>
    </source>
</evidence>